<reference evidence="2 3" key="1">
    <citation type="submission" date="2019-11" db="EMBL/GenBank/DDBJ databases">
        <title>Venatorbacter sp. nov. a predator of Campylobacter and other Gram-negative bacteria.</title>
        <authorList>
            <person name="Saeedi A."/>
            <person name="Cummings N.J."/>
            <person name="Connerton I.F."/>
            <person name="Connerton P.L."/>
        </authorList>
    </citation>
    <scope>NUCLEOTIDE SEQUENCE [LARGE SCALE GENOMIC DNA]</scope>
    <source>
        <strain evidence="2">XL5</strain>
    </source>
</reference>
<feature type="chain" id="PRO_5040729909" evidence="1">
    <location>
        <begin position="21"/>
        <end position="474"/>
    </location>
</feature>
<protein>
    <submittedName>
        <fullName evidence="2">Uncharacterized protein</fullName>
    </submittedName>
</protein>
<sequence length="474" mass="51988">MRNEVSIGLFCLLVSSSAFAMQPLDETQLGEVTGEGIGATFDSVVIYSGDYGQPDDFRLRLRLTEGSDAESVILSELRFNRSGATPGKANSGGFFGTYDDPFVIGDLREITERHVGLIDPEGDGTFVTGSRVHTAFYAGFPAADLTQKERGFYDWSGNRLGVENRADRYSSESVSYYRGLPNDFFANKPISIGSLTSLSQEYAAYLQEQEDQLDLATNKFDLHFRIDTITDQNRTLSTDDQFLAYADLEGVRLYGTSAMIWGHSSQGETLSAANLARYENNGQPVYADRGLAMAVNIGLRADAIRLTADPSGAAASMLELRGVDAYLPLGSVDQPLTISTVQFAQIQRGTWKNPTYLPATTQLRMEIAGLPQDVGQAPQGNIFIQSMAFGDPNDPELITGVEDIFLRDASGNIVATYDNVTHRAFVPKTVIYNEQVAVYNEANPNNQIPFIPNQNVVEIRGLEIQRLVITTQDL</sequence>
<gene>
    <name evidence="2" type="ORF">GJQ55_03535</name>
</gene>
<dbReference type="KEGG" id="vcw:GJQ55_03535"/>
<evidence type="ECO:0000313" key="2">
    <source>
        <dbReference type="EMBL" id="QQD23612.1"/>
    </source>
</evidence>
<proteinExistence type="predicted"/>
<keyword evidence="3" id="KW-1185">Reference proteome</keyword>
<dbReference type="EMBL" id="CP046056">
    <property type="protein sequence ID" value="QQD23612.1"/>
    <property type="molecule type" value="Genomic_DNA"/>
</dbReference>
<dbReference type="AlphaFoldDB" id="A0A9X7UTY1"/>
<organism evidence="2 3">
    <name type="scientific">Venatoribacter cucullus</name>
    <dbReference type="NCBI Taxonomy" id="2661630"/>
    <lineage>
        <taxon>Bacteria</taxon>
        <taxon>Pseudomonadati</taxon>
        <taxon>Pseudomonadota</taxon>
        <taxon>Gammaproteobacteria</taxon>
        <taxon>Oceanospirillales</taxon>
        <taxon>Oceanospirillaceae</taxon>
        <taxon>Venatoribacter</taxon>
    </lineage>
</organism>
<evidence type="ECO:0000313" key="3">
    <source>
        <dbReference type="Proteomes" id="UP000596074"/>
    </source>
</evidence>
<accession>A0A9X7UTY1</accession>
<keyword evidence="1" id="KW-0732">Signal</keyword>
<name>A0A9X7UTY1_9GAMM</name>
<feature type="signal peptide" evidence="1">
    <location>
        <begin position="1"/>
        <end position="20"/>
    </location>
</feature>
<dbReference type="RefSeq" id="WP_228346144.1">
    <property type="nucleotide sequence ID" value="NZ_CP046056.1"/>
</dbReference>
<evidence type="ECO:0000256" key="1">
    <source>
        <dbReference type="SAM" id="SignalP"/>
    </source>
</evidence>
<dbReference type="Proteomes" id="UP000596074">
    <property type="component" value="Chromosome"/>
</dbReference>